<name>A0A317CIU2_9GAMM</name>
<evidence type="ECO:0000256" key="6">
    <source>
        <dbReference type="ARBA" id="ARBA00022829"/>
    </source>
</evidence>
<dbReference type="Gene3D" id="1.10.150.130">
    <property type="match status" value="1"/>
</dbReference>
<dbReference type="InterPro" id="IPR013762">
    <property type="entry name" value="Integrase-like_cat_sf"/>
</dbReference>
<feature type="active site" description="O-(3'-phospho-DNA)-tyrosine intermediate" evidence="11">
    <location>
        <position position="277"/>
    </location>
</feature>
<dbReference type="Pfam" id="PF00589">
    <property type="entry name" value="Phage_integrase"/>
    <property type="match status" value="1"/>
</dbReference>
<feature type="active site" evidence="11">
    <location>
        <position position="149"/>
    </location>
</feature>
<dbReference type="GO" id="GO:0051301">
    <property type="term" value="P:cell division"/>
    <property type="evidence" value="ECO:0007669"/>
    <property type="project" value="UniProtKB-UniRule"/>
</dbReference>
<dbReference type="GO" id="GO:0003677">
    <property type="term" value="F:DNA binding"/>
    <property type="evidence" value="ECO:0007669"/>
    <property type="project" value="UniProtKB-UniRule"/>
</dbReference>
<feature type="active site" evidence="11">
    <location>
        <position position="268"/>
    </location>
</feature>
<reference evidence="14 15" key="1">
    <citation type="submission" date="2018-05" db="EMBL/GenBank/DDBJ databases">
        <title>Leucothrix arctica sp. nov., isolated from Arctic seawater.</title>
        <authorList>
            <person name="Choi A."/>
            <person name="Baek K."/>
        </authorList>
    </citation>
    <scope>NUCLEOTIDE SEQUENCE [LARGE SCALE GENOMIC DNA]</scope>
    <source>
        <strain evidence="14 15">IMCC9719</strain>
    </source>
</reference>
<feature type="domain" description="Tyr recombinase" evidence="12">
    <location>
        <begin position="110"/>
        <end position="290"/>
    </location>
</feature>
<dbReference type="InterPro" id="IPR023009">
    <property type="entry name" value="Tyrosine_recombinase_XerC/XerD"/>
</dbReference>
<keyword evidence="6 11" id="KW-0159">Chromosome partition</keyword>
<protein>
    <recommendedName>
        <fullName evidence="3 11">Tyrosine recombinase XerC</fullName>
    </recommendedName>
</protein>
<dbReference type="HAMAP" id="MF_01808">
    <property type="entry name" value="Recomb_XerC_XerD"/>
    <property type="match status" value="1"/>
</dbReference>
<dbReference type="Gene3D" id="1.10.443.10">
    <property type="entry name" value="Intergrase catalytic core"/>
    <property type="match status" value="1"/>
</dbReference>
<dbReference type="GO" id="GO:0007059">
    <property type="term" value="P:chromosome segregation"/>
    <property type="evidence" value="ECO:0007669"/>
    <property type="project" value="UniProtKB-UniRule"/>
</dbReference>
<evidence type="ECO:0000256" key="10">
    <source>
        <dbReference type="ARBA" id="ARBA00023306"/>
    </source>
</evidence>
<dbReference type="PROSITE" id="PS51898">
    <property type="entry name" value="TYR_RECOMBINASE"/>
    <property type="match status" value="1"/>
</dbReference>
<accession>A0A317CIU2</accession>
<evidence type="ECO:0000259" key="13">
    <source>
        <dbReference type="PROSITE" id="PS51900"/>
    </source>
</evidence>
<dbReference type="InterPro" id="IPR010998">
    <property type="entry name" value="Integrase_recombinase_N"/>
</dbReference>
<feature type="active site" evidence="11">
    <location>
        <position position="173"/>
    </location>
</feature>
<dbReference type="NCBIfam" id="NF040815">
    <property type="entry name" value="recomb_XerA_Arch"/>
    <property type="match status" value="1"/>
</dbReference>
<dbReference type="InterPro" id="IPR011010">
    <property type="entry name" value="DNA_brk_join_enz"/>
</dbReference>
<evidence type="ECO:0000256" key="1">
    <source>
        <dbReference type="ARBA" id="ARBA00004496"/>
    </source>
</evidence>
<evidence type="ECO:0000256" key="11">
    <source>
        <dbReference type="HAMAP-Rule" id="MF_01808"/>
    </source>
</evidence>
<evidence type="ECO:0000256" key="2">
    <source>
        <dbReference type="ARBA" id="ARBA00006657"/>
    </source>
</evidence>
<evidence type="ECO:0000256" key="8">
    <source>
        <dbReference type="ARBA" id="ARBA00023125"/>
    </source>
</evidence>
<keyword evidence="15" id="KW-1185">Reference proteome</keyword>
<comment type="function">
    <text evidence="11">Site-specific tyrosine recombinase, which acts by catalyzing the cutting and rejoining of the recombining DNA molecules. The XerC-XerD complex is essential to convert dimers of the bacterial chromosome into monomers to permit their segregation at cell division. It also contributes to the segregational stability of plasmids.</text>
</comment>
<keyword evidence="5 11" id="KW-0132">Cell division</keyword>
<dbReference type="GO" id="GO:0006313">
    <property type="term" value="P:DNA transposition"/>
    <property type="evidence" value="ECO:0007669"/>
    <property type="project" value="UniProtKB-UniRule"/>
</dbReference>
<evidence type="ECO:0000256" key="7">
    <source>
        <dbReference type="ARBA" id="ARBA00022908"/>
    </source>
</evidence>
<dbReference type="InterPro" id="IPR004107">
    <property type="entry name" value="Integrase_SAM-like_N"/>
</dbReference>
<dbReference type="InterPro" id="IPR011931">
    <property type="entry name" value="Recomb_XerC"/>
</dbReference>
<dbReference type="NCBIfam" id="TIGR02224">
    <property type="entry name" value="recomb_XerC"/>
    <property type="match status" value="1"/>
</dbReference>
<dbReference type="EMBL" id="QGKL01000021">
    <property type="protein sequence ID" value="PWQ97343.1"/>
    <property type="molecule type" value="Genomic_DNA"/>
</dbReference>
<comment type="subunit">
    <text evidence="11">Forms a cyclic heterotetrameric complex composed of two molecules of XerC and two molecules of XerD.</text>
</comment>
<dbReference type="PANTHER" id="PTHR30349">
    <property type="entry name" value="PHAGE INTEGRASE-RELATED"/>
    <property type="match status" value="1"/>
</dbReference>
<organism evidence="14 15">
    <name type="scientific">Leucothrix arctica</name>
    <dbReference type="NCBI Taxonomy" id="1481894"/>
    <lineage>
        <taxon>Bacteria</taxon>
        <taxon>Pseudomonadati</taxon>
        <taxon>Pseudomonadota</taxon>
        <taxon>Gammaproteobacteria</taxon>
        <taxon>Thiotrichales</taxon>
        <taxon>Thiotrichaceae</taxon>
        <taxon>Leucothrix</taxon>
    </lineage>
</organism>
<dbReference type="AlphaFoldDB" id="A0A317CIU2"/>
<feature type="domain" description="Core-binding (CB)" evidence="13">
    <location>
        <begin position="2"/>
        <end position="89"/>
    </location>
</feature>
<feature type="active site" evidence="11">
    <location>
        <position position="242"/>
    </location>
</feature>
<dbReference type="Pfam" id="PF02899">
    <property type="entry name" value="Phage_int_SAM_1"/>
    <property type="match status" value="1"/>
</dbReference>
<evidence type="ECO:0000313" key="14">
    <source>
        <dbReference type="EMBL" id="PWQ97343.1"/>
    </source>
</evidence>
<keyword evidence="8 11" id="KW-0238">DNA-binding</keyword>
<dbReference type="InterPro" id="IPR050090">
    <property type="entry name" value="Tyrosine_recombinase_XerCD"/>
</dbReference>
<proteinExistence type="inferred from homology"/>
<dbReference type="NCBIfam" id="NF001399">
    <property type="entry name" value="PRK00283.1"/>
    <property type="match status" value="1"/>
</dbReference>
<dbReference type="InterPro" id="IPR044068">
    <property type="entry name" value="CB"/>
</dbReference>
<dbReference type="InterPro" id="IPR002104">
    <property type="entry name" value="Integrase_catalytic"/>
</dbReference>
<dbReference type="OrthoDB" id="9801717at2"/>
<dbReference type="PROSITE" id="PS51900">
    <property type="entry name" value="CB"/>
    <property type="match status" value="1"/>
</dbReference>
<evidence type="ECO:0000259" key="12">
    <source>
        <dbReference type="PROSITE" id="PS51898"/>
    </source>
</evidence>
<gene>
    <name evidence="11 14" type="primary">xerC</name>
    <name evidence="14" type="ORF">DKT75_07335</name>
</gene>
<dbReference type="CDD" id="cd00798">
    <property type="entry name" value="INT_XerDC_C"/>
    <property type="match status" value="1"/>
</dbReference>
<keyword evidence="10 11" id="KW-0131">Cell cycle</keyword>
<evidence type="ECO:0000256" key="5">
    <source>
        <dbReference type="ARBA" id="ARBA00022618"/>
    </source>
</evidence>
<evidence type="ECO:0000256" key="4">
    <source>
        <dbReference type="ARBA" id="ARBA00022490"/>
    </source>
</evidence>
<dbReference type="GO" id="GO:0009037">
    <property type="term" value="F:tyrosine-based site-specific recombinase activity"/>
    <property type="evidence" value="ECO:0007669"/>
    <property type="project" value="UniProtKB-UniRule"/>
</dbReference>
<feature type="active site" evidence="11">
    <location>
        <position position="245"/>
    </location>
</feature>
<dbReference type="GO" id="GO:0005737">
    <property type="term" value="C:cytoplasm"/>
    <property type="evidence" value="ECO:0007669"/>
    <property type="project" value="UniProtKB-SubCell"/>
</dbReference>
<evidence type="ECO:0000256" key="9">
    <source>
        <dbReference type="ARBA" id="ARBA00023172"/>
    </source>
</evidence>
<comment type="similarity">
    <text evidence="2 11">Belongs to the 'phage' integrase family. XerC subfamily.</text>
</comment>
<evidence type="ECO:0000256" key="3">
    <source>
        <dbReference type="ARBA" id="ARBA00015804"/>
    </source>
</evidence>
<keyword evidence="4 11" id="KW-0963">Cytoplasm</keyword>
<comment type="caution">
    <text evidence="14">The sequence shown here is derived from an EMBL/GenBank/DDBJ whole genome shotgun (WGS) entry which is preliminary data.</text>
</comment>
<sequence>MNTNKIDLAAFLDYLRYERRYSPLTCENYQRDLDQFQLWLTEHKDSLDLNQVTEFVVRQWITKLHRQGLKSRSLQRKLSSLRSFYRYQIKHKRLSSNPAIDIRAPKEHKPLPQTLDIEMVSQLLDIKGDDFITARDRAILELFYSSGLRLAELAGIAVSDINADEALLRVTGKGNKTRVIPVGSKAMVAIQEYLQHRSLVNRLSLDTLFLSKQGKAISHRNIQLRISHWQMKQGIPQSVHPHKLRHSFASHLLQSSGDLRAVQEFLGHSDISSTQVYTHLDYQHLASVYDKAHPRARKKKK</sequence>
<keyword evidence="9 11" id="KW-0233">DNA recombination</keyword>
<evidence type="ECO:0000313" key="15">
    <source>
        <dbReference type="Proteomes" id="UP000245506"/>
    </source>
</evidence>
<keyword evidence="7 11" id="KW-0229">DNA integration</keyword>
<dbReference type="SUPFAM" id="SSF56349">
    <property type="entry name" value="DNA breaking-rejoining enzymes"/>
    <property type="match status" value="1"/>
</dbReference>
<comment type="subcellular location">
    <subcellularLocation>
        <location evidence="1 11">Cytoplasm</location>
    </subcellularLocation>
</comment>
<dbReference type="Proteomes" id="UP000245506">
    <property type="component" value="Unassembled WGS sequence"/>
</dbReference>
<dbReference type="PANTHER" id="PTHR30349:SF81">
    <property type="entry name" value="TYROSINE RECOMBINASE XERC"/>
    <property type="match status" value="1"/>
</dbReference>